<dbReference type="Proteomes" id="UP000018040">
    <property type="component" value="Unassembled WGS sequence"/>
</dbReference>
<keyword evidence="1" id="KW-0472">Membrane</keyword>
<feature type="transmembrane region" description="Helical" evidence="1">
    <location>
        <begin position="1234"/>
        <end position="1257"/>
    </location>
</feature>
<sequence>TRKYTNICEQVALVSSDINANVETSKHISTYYNLYDELKALYQSVKTADFVAFHSIVDDMSIIYPCPDNSFISDNYQYRKDLYQQHVLQLSSVRQHFETDTILMILDGSELLSVEMLNEIKLLASIYASSISLNVNLRIAFVAYEMQFINDGGFEPLVTTLNSLLEKIQDFDPIASHLGYYVSLRSLTTLINDFIGIGVGNKTTSIVYIGYGIVEDATPSITSISNLSFYSVVIADTLAENAYGQQIAKNLKKHLIDFTNFMHGHIQCMDFTTLLFSAELFQEITDLDDMIKIHRILSERCSSAFYQCIKESNYTSYWMGNRQTSKRRRKIIEACKSQLPPDEQSKFTNCVMPSLIAADYDLPFGSNTQGNILLNRYRHKLLLESEFLQPEHYNIKLSLVKSGWMTNETVLAMSTPVYAELPFYGKRLMGFLAVGLNNIETSSNTNMVTLLSTDNYKVVWPGFSLEHDDRLSRFSNVNQKTSEYITEYGFYRSDMINLKQLIDLQTEMYQFSYSMILELIKDPYMYYAQLPNVFRDYGSNSMIILENYNLKHVCLLNHLCTEPDTRVGLYDVLIYNGQFRVEEYPRALFRVRIIIIEEYSISTHGLLLPFDSATMAHPFYKDPDAQSPSLDEFDLFTWINRLISGTSFFSPYIIDPCDKFESSLCPSFGLKVYVTNEYINALTSSSMAAGKATTIRCACSLLDFYSYVDKIYPPASANKVSRPEKTFLYAMIYPSTRYKQICKSWYMNITVQRYLIQFLEGDATSNTQDVPCCGSEIALDSLPIMQVCASEFSIVYWEFAKNSYRIMASILEDILAKWTMDVPTTKLTELEILLSNAYYLPPPQIIVLLNPSLGIYLATHYVDFLYTDLMNSMQTEYGLLTSKLCRNVSAIALLSKYSTEQIDKYFSYIARASNIYIDVPFHRVKSLFKVVLLERVDMAEERVNNIIDDARNSIGGITGDVVALLINQYGISMASSSLDHPTLKRLDENAKLRIIGSLLYHNDILSLYNNKNFEYIVLPLSELKYKRQLYEVQQCVINTRWSNDVSEIYSEMREKDMKNIATNSFFVENKGYNEEIFIYLSLPSIFIDDVQVEQLNMPGTILGNCSVGKMGSLITLVCIDLKTTISTQLLWERITLNKGEYLDIEKMPTVDWYHIDLDTYRIKSYFDWFFKPQKSMWKEYKYFESPLWLPETGYNDPVKSYCIDLIYGLDVYGYSPQFLKTELLLISQRVVEDILIICIIAVVIICLLVYLASRIYLCILLTRY</sequence>
<reference evidence="2 3" key="2">
    <citation type="journal article" date="2013" name="Genome Biol. Evol.">
        <title>Genome sequencing of Giardia lamblia genotypes A2 and B isolates (DH and GS) and comparative analysis with the genomes of genotypes A1 and E (WB and Pig).</title>
        <authorList>
            <person name="Adam R.D."/>
            <person name="Dahlstrom E.W."/>
            <person name="Martens C.A."/>
            <person name="Bruno D.P."/>
            <person name="Barbian K.D."/>
            <person name="Ricklefs S.M."/>
            <person name="Hernandez M.M."/>
            <person name="Narla N.P."/>
            <person name="Patel R.B."/>
            <person name="Porcella S.F."/>
            <person name="Nash T.E."/>
        </authorList>
    </citation>
    <scope>NUCLEOTIDE SEQUENCE [LARGE SCALE GENOMIC DNA]</scope>
    <source>
        <strain evidence="2 3">GS</strain>
    </source>
</reference>
<keyword evidence="1" id="KW-0812">Transmembrane</keyword>
<gene>
    <name evidence="2" type="ORF">GSB_153850</name>
</gene>
<reference evidence="3" key="1">
    <citation type="submission" date="2012-02" db="EMBL/GenBank/DDBJ databases">
        <title>Genome sequencing of Giardia lamblia Genotypes A2 and B isolates (DH and GS) and comparative analysis with the genomes of Genotypes A1 and E (WB and Pig).</title>
        <authorList>
            <person name="Adam R."/>
            <person name="Dahlstrom E."/>
            <person name="Martens C."/>
            <person name="Bruno D."/>
            <person name="Barbian K."/>
            <person name="Porcella S.F."/>
            <person name="Nash T."/>
        </authorList>
    </citation>
    <scope>NUCLEOTIDE SEQUENCE</scope>
    <source>
        <strain evidence="3">GS</strain>
    </source>
</reference>
<protein>
    <submittedName>
        <fullName evidence="2">Uncharacterized protein</fullName>
    </submittedName>
</protein>
<organism evidence="2 3">
    <name type="scientific">Giardia intestinalis</name>
    <name type="common">Giardia lamblia</name>
    <dbReference type="NCBI Taxonomy" id="5741"/>
    <lineage>
        <taxon>Eukaryota</taxon>
        <taxon>Metamonada</taxon>
        <taxon>Diplomonadida</taxon>
        <taxon>Hexamitidae</taxon>
        <taxon>Giardiinae</taxon>
        <taxon>Giardia</taxon>
    </lineage>
</organism>
<accession>V6TQV0</accession>
<dbReference type="OrthoDB" id="10253160at2759"/>
<dbReference type="AlphaFoldDB" id="V6TQV0"/>
<evidence type="ECO:0000313" key="3">
    <source>
        <dbReference type="Proteomes" id="UP000018040"/>
    </source>
</evidence>
<proteinExistence type="predicted"/>
<feature type="non-terminal residue" evidence="2">
    <location>
        <position position="1"/>
    </location>
</feature>
<name>V6TQV0_GIAIN</name>
<dbReference type="EMBL" id="AHHH01000148">
    <property type="protein sequence ID" value="ESU41101.1"/>
    <property type="molecule type" value="Genomic_DNA"/>
</dbReference>
<dbReference type="VEuPathDB" id="GiardiaDB:GL50803_008023"/>
<evidence type="ECO:0000256" key="1">
    <source>
        <dbReference type="SAM" id="Phobius"/>
    </source>
</evidence>
<comment type="caution">
    <text evidence="2">The sequence shown here is derived from an EMBL/GenBank/DDBJ whole genome shotgun (WGS) entry which is preliminary data.</text>
</comment>
<dbReference type="VEuPathDB" id="GiardiaDB:DHA2_153154"/>
<keyword evidence="1" id="KW-1133">Transmembrane helix</keyword>
<evidence type="ECO:0000313" key="2">
    <source>
        <dbReference type="EMBL" id="ESU41101.1"/>
    </source>
</evidence>